<reference evidence="4" key="1">
    <citation type="submission" date="2022-12" db="EMBL/GenBank/DDBJ databases">
        <title>Draft Genome Sequences of Bacillus licheniformis and Bacillus paralicheniformis strains isolated from Irish skim milk powders.</title>
        <authorList>
            <person name="Lourenco A."/>
            <person name="Li F."/>
            <person name="Geraldine D."/>
            <person name="Tobin J.T."/>
            <person name="Butler F."/>
            <person name="Jordan K."/>
            <person name="Obrien T."/>
        </authorList>
    </citation>
    <scope>NUCLEOTIDE SEQUENCE</scope>
    <source>
        <strain evidence="4">3370</strain>
    </source>
</reference>
<evidence type="ECO:0000313" key="4">
    <source>
        <dbReference type="EMBL" id="MDE1452025.1"/>
    </source>
</evidence>
<evidence type="ECO:0000313" key="5">
    <source>
        <dbReference type="Proteomes" id="UP001216709"/>
    </source>
</evidence>
<evidence type="ECO:0000259" key="3">
    <source>
        <dbReference type="Pfam" id="PF18705"/>
    </source>
</evidence>
<dbReference type="InterPro" id="IPR025436">
    <property type="entry name" value="DUF4179"/>
</dbReference>
<dbReference type="AlphaFoldDB" id="A0AAW6K8Q6"/>
<proteinExistence type="predicted"/>
<gene>
    <name evidence="4" type="ORF">PVN32_07555</name>
</gene>
<protein>
    <submittedName>
        <fullName evidence="4">DUF4179 domain-containing protein</fullName>
    </submittedName>
</protein>
<dbReference type="EMBL" id="JARAFO010000012">
    <property type="protein sequence ID" value="MDE1452025.1"/>
    <property type="molecule type" value="Genomic_DNA"/>
</dbReference>
<feature type="transmembrane region" description="Helical" evidence="1">
    <location>
        <begin position="44"/>
        <end position="65"/>
    </location>
</feature>
<name>A0AAW6K8Q6_9BACI</name>
<accession>A0AAW6K8Q6</accession>
<dbReference type="Proteomes" id="UP001216709">
    <property type="component" value="Unassembled WGS sequence"/>
</dbReference>
<evidence type="ECO:0000259" key="2">
    <source>
        <dbReference type="Pfam" id="PF13786"/>
    </source>
</evidence>
<dbReference type="Pfam" id="PF18705">
    <property type="entry name" value="DUF5643"/>
    <property type="match status" value="1"/>
</dbReference>
<dbReference type="Pfam" id="PF13786">
    <property type="entry name" value="DUF4179"/>
    <property type="match status" value="1"/>
</dbReference>
<dbReference type="Gene3D" id="2.60.40.1630">
    <property type="entry name" value="bacillus anthracis domain"/>
    <property type="match status" value="1"/>
</dbReference>
<sequence length="465" mass="52031">MDKQWFKNEVNKINVPTKEISESIDKGINRAKREKRKRFRPKHAVKRTIFVSGAAAVLLLGSGFVSPAMQSVLADVPLFGKAYQQFHDYVGQNLVAGQLVTELNEKASSNNIDVTATSVYFDGGIIGMTFKVKSDTRKDLDDGARMIHFTLFNGERKWAIASQGDIKKTEDGYTGYIQMGYPDKHIPDKLTLPVTITDINGIRGKWKFDIPVDKLPYKTLHVTKNNTQSVDGHKLAVKTVILGKESTVIDYEVSNSEEHPNDRTSIIKVTDDKGNEIPYLSGGQRTTDSTKKGNKVRHEERLILEKVNKGTKYLKIEASSSMGDSEKTLPLTKTPAVLSADRHDFQIAVDQVKQNGSKLSVDYHLKHVDQSKIDMDSMQNFLETMSLVDSAYKGFGEAPEGHSVKGNFTKVLDPEKLRFRSDFTLDGEFGAKNFSLGQYSLDVEFGYLSAFYSTPFKPIKVQLPQ</sequence>
<evidence type="ECO:0000256" key="1">
    <source>
        <dbReference type="SAM" id="Phobius"/>
    </source>
</evidence>
<keyword evidence="1" id="KW-0472">Membrane</keyword>
<organism evidence="4 5">
    <name type="scientific">Bacillus paralicheniformis</name>
    <dbReference type="NCBI Taxonomy" id="1648923"/>
    <lineage>
        <taxon>Bacteria</taxon>
        <taxon>Bacillati</taxon>
        <taxon>Bacillota</taxon>
        <taxon>Bacilli</taxon>
        <taxon>Bacillales</taxon>
        <taxon>Bacillaceae</taxon>
        <taxon>Bacillus</taxon>
    </lineage>
</organism>
<feature type="domain" description="DUF4179" evidence="2">
    <location>
        <begin position="46"/>
        <end position="134"/>
    </location>
</feature>
<dbReference type="RefSeq" id="WP_145608560.1">
    <property type="nucleotide sequence ID" value="NZ_CP126091.1"/>
</dbReference>
<keyword evidence="1" id="KW-0812">Transmembrane</keyword>
<dbReference type="InterPro" id="IPR040680">
    <property type="entry name" value="DUF5643"/>
</dbReference>
<keyword evidence="1" id="KW-1133">Transmembrane helix</keyword>
<comment type="caution">
    <text evidence="4">The sequence shown here is derived from an EMBL/GenBank/DDBJ whole genome shotgun (WGS) entry which is preliminary data.</text>
</comment>
<feature type="domain" description="DUF5643" evidence="3">
    <location>
        <begin position="222"/>
        <end position="333"/>
    </location>
</feature>